<feature type="chain" id="PRO_5036673424" evidence="1">
    <location>
        <begin position="28"/>
        <end position="118"/>
    </location>
</feature>
<evidence type="ECO:0000313" key="2">
    <source>
        <dbReference type="EMBL" id="GGA37674.1"/>
    </source>
</evidence>
<sequence length="118" mass="12595">MTNPVRHLAAPAFALVLAFGSAAPAIAFNDIPDEADFLLWCASAFHLMGIVTENNTESENFLIASEVLLDMAANELIAADIAEEEIIGLVGIYDERLVAEFEAGADLSYTADECLAAF</sequence>
<gene>
    <name evidence="2" type="ORF">GCM10011499_03780</name>
</gene>
<reference evidence="2 3" key="1">
    <citation type="journal article" date="2014" name="Int. J. Syst. Evol. Microbiol.">
        <title>Complete genome sequence of Corynebacterium casei LMG S-19264T (=DSM 44701T), isolated from a smear-ripened cheese.</title>
        <authorList>
            <consortium name="US DOE Joint Genome Institute (JGI-PGF)"/>
            <person name="Walter F."/>
            <person name="Albersmeier A."/>
            <person name="Kalinowski J."/>
            <person name="Ruckert C."/>
        </authorList>
    </citation>
    <scope>NUCLEOTIDE SEQUENCE [LARGE SCALE GENOMIC DNA]</scope>
    <source>
        <strain evidence="2 3">CGMCC 1.15896</strain>
    </source>
</reference>
<accession>A0A916VUW6</accession>
<keyword evidence="1" id="KW-0732">Signal</keyword>
<dbReference type="Proteomes" id="UP000596977">
    <property type="component" value="Unassembled WGS sequence"/>
</dbReference>
<dbReference type="OrthoDB" id="7950290at2"/>
<name>A0A916VUW6_9HYPH</name>
<dbReference type="AlphaFoldDB" id="A0A916VUW6"/>
<organism evidence="2 3">
    <name type="scientific">Pelagibacterium lentulum</name>
    <dbReference type="NCBI Taxonomy" id="2029865"/>
    <lineage>
        <taxon>Bacteria</taxon>
        <taxon>Pseudomonadati</taxon>
        <taxon>Pseudomonadota</taxon>
        <taxon>Alphaproteobacteria</taxon>
        <taxon>Hyphomicrobiales</taxon>
        <taxon>Devosiaceae</taxon>
        <taxon>Pelagibacterium</taxon>
    </lineage>
</organism>
<proteinExistence type="predicted"/>
<keyword evidence="3" id="KW-1185">Reference proteome</keyword>
<feature type="signal peptide" evidence="1">
    <location>
        <begin position="1"/>
        <end position="27"/>
    </location>
</feature>
<dbReference type="RefSeq" id="WP_127073569.1">
    <property type="nucleotide sequence ID" value="NZ_BMKB01000001.1"/>
</dbReference>
<protein>
    <submittedName>
        <fullName evidence="2">Uncharacterized protein</fullName>
    </submittedName>
</protein>
<evidence type="ECO:0000313" key="3">
    <source>
        <dbReference type="Proteomes" id="UP000596977"/>
    </source>
</evidence>
<evidence type="ECO:0000256" key="1">
    <source>
        <dbReference type="SAM" id="SignalP"/>
    </source>
</evidence>
<comment type="caution">
    <text evidence="2">The sequence shown here is derived from an EMBL/GenBank/DDBJ whole genome shotgun (WGS) entry which is preliminary data.</text>
</comment>
<dbReference type="EMBL" id="BMKB01000001">
    <property type="protein sequence ID" value="GGA37674.1"/>
    <property type="molecule type" value="Genomic_DNA"/>
</dbReference>